<dbReference type="InterPro" id="IPR018705">
    <property type="entry name" value="DUF2134_membrane"/>
</dbReference>
<dbReference type="eggNOG" id="COG4961">
    <property type="taxonomic scope" value="Bacteria"/>
</dbReference>
<dbReference type="STRING" id="290318.Cvib_0567"/>
<proteinExistence type="predicted"/>
<dbReference type="Pfam" id="PF07811">
    <property type="entry name" value="TadE"/>
    <property type="match status" value="1"/>
</dbReference>
<gene>
    <name evidence="3" type="ordered locus">Cvib_0567</name>
</gene>
<dbReference type="Pfam" id="PF09977">
    <property type="entry name" value="Tad_C"/>
    <property type="match status" value="1"/>
</dbReference>
<dbReference type="OrthoDB" id="598447at2"/>
<dbReference type="EMBL" id="CP000607">
    <property type="protein sequence ID" value="ABP36589.1"/>
    <property type="molecule type" value="Genomic_DNA"/>
</dbReference>
<organism evidence="3">
    <name type="scientific">Chlorobium phaeovibrioides (strain DSM 265 / 1930)</name>
    <name type="common">Prosthecochloris vibrioformis (strain DSM 265)</name>
    <dbReference type="NCBI Taxonomy" id="290318"/>
    <lineage>
        <taxon>Bacteria</taxon>
        <taxon>Pseudomonadati</taxon>
        <taxon>Chlorobiota</taxon>
        <taxon>Chlorobiia</taxon>
        <taxon>Chlorobiales</taxon>
        <taxon>Chlorobiaceae</taxon>
        <taxon>Chlorobium/Pelodictyon group</taxon>
        <taxon>Chlorobium</taxon>
    </lineage>
</organism>
<dbReference type="InterPro" id="IPR012495">
    <property type="entry name" value="TadE-like_dom"/>
</dbReference>
<feature type="domain" description="TadE-like" evidence="1">
    <location>
        <begin position="18"/>
        <end position="56"/>
    </location>
</feature>
<dbReference type="HOGENOM" id="CLU_787100_0_0_10"/>
<name>A4SDN0_CHLPM</name>
<dbReference type="KEGG" id="pvi:Cvib_0567"/>
<dbReference type="AlphaFoldDB" id="A4SDN0"/>
<feature type="domain" description="DUF2134" evidence="2">
    <location>
        <begin position="60"/>
        <end position="167"/>
    </location>
</feature>
<reference evidence="3" key="1">
    <citation type="submission" date="2007-03" db="EMBL/GenBank/DDBJ databases">
        <title>Complete sequence of Prosthecochloris vibrioformis DSM 265.</title>
        <authorList>
            <consortium name="US DOE Joint Genome Institute"/>
            <person name="Copeland A."/>
            <person name="Lucas S."/>
            <person name="Lapidus A."/>
            <person name="Barry K."/>
            <person name="Detter J.C."/>
            <person name="Glavina del Rio T."/>
            <person name="Hammon N."/>
            <person name="Israni S."/>
            <person name="Pitluck S."/>
            <person name="Schmutz J."/>
            <person name="Larimer F."/>
            <person name="Land M."/>
            <person name="Hauser L."/>
            <person name="Mikhailova N."/>
            <person name="Li T."/>
            <person name="Overmann J."/>
            <person name="Schuster S.C."/>
            <person name="Bryant D.A."/>
            <person name="Richardson P."/>
        </authorList>
    </citation>
    <scope>NUCLEOTIDE SEQUENCE [LARGE SCALE GENOMIC DNA]</scope>
    <source>
        <strain evidence="3">DSM 265</strain>
    </source>
</reference>
<evidence type="ECO:0000259" key="2">
    <source>
        <dbReference type="Pfam" id="PF09977"/>
    </source>
</evidence>
<evidence type="ECO:0000259" key="1">
    <source>
        <dbReference type="Pfam" id="PF07811"/>
    </source>
</evidence>
<evidence type="ECO:0000313" key="3">
    <source>
        <dbReference type="EMBL" id="ABP36589.1"/>
    </source>
</evidence>
<accession>A4SDN0</accession>
<protein>
    <submittedName>
        <fullName evidence="3">Uncharacterized protein</fullName>
    </submittedName>
</protein>
<sequence>MERTHHSSRRLHRQRGGTAILFALVLPVLLGFAALAVDLARIHLVKVELQNAADAASLGGAHSLSDAGGQPYNWSAAVNAAQNVVQSNVANGAHIQDATIETGYWNLQNPSLGLRPAGTGSVPAAGDVPAVRTTVAISANQNNGPLPLFFAPILGIAESSIQASAIAVIAPPSGGTGMFPFVIAAPMLDHYWDRDTNSPVLENGVAPTIKLGSIYHFEDSEDGVLSGEWTTFQTEDGNPSGRFLWDLLEDLTTNGNDTALSIGDNTYIQPGTKAHGFDFVPEDKDVGIFVVDNIETNSSQPIVAIAAFHIDYAVKRGRDGKYIAGHFVNTALIPGTTPGTGNGIAYGAYTPPMLVK</sequence>